<dbReference type="PROSITE" id="PS50014">
    <property type="entry name" value="BROMODOMAIN_2"/>
    <property type="match status" value="1"/>
</dbReference>
<dbReference type="Pfam" id="PF12157">
    <property type="entry name" value="DUF3591"/>
    <property type="match status" value="1"/>
</dbReference>
<dbReference type="Proteomes" id="UP000319731">
    <property type="component" value="Unassembled WGS sequence"/>
</dbReference>
<feature type="domain" description="Bromo" evidence="6">
    <location>
        <begin position="1003"/>
        <end position="1056"/>
    </location>
</feature>
<dbReference type="InterPro" id="IPR036427">
    <property type="entry name" value="Bromodomain-like_sf"/>
</dbReference>
<name>A0A507BZR6_9FUNG</name>
<dbReference type="InterPro" id="IPR040240">
    <property type="entry name" value="TAF1"/>
</dbReference>
<dbReference type="SMART" id="SM00297">
    <property type="entry name" value="BROMO"/>
    <property type="match status" value="1"/>
</dbReference>
<comment type="caution">
    <text evidence="7">The sequence shown here is derived from an EMBL/GenBank/DDBJ whole genome shotgun (WGS) entry which is preliminary data.</text>
</comment>
<evidence type="ECO:0000313" key="8">
    <source>
        <dbReference type="Proteomes" id="UP000319731"/>
    </source>
</evidence>
<feature type="region of interest" description="Disordered" evidence="5">
    <location>
        <begin position="647"/>
        <end position="671"/>
    </location>
</feature>
<keyword evidence="8" id="KW-1185">Reference proteome</keyword>
<proteinExistence type="predicted"/>
<evidence type="ECO:0000256" key="5">
    <source>
        <dbReference type="SAM" id="MobiDB-lite"/>
    </source>
</evidence>
<dbReference type="InterPro" id="IPR022591">
    <property type="entry name" value="TAF1_HAT_dom"/>
</dbReference>
<keyword evidence="2 4" id="KW-0103">Bromodomain</keyword>
<dbReference type="PANTHER" id="PTHR13900">
    <property type="entry name" value="TRANSCRIPTION INITIATION FACTOR TFIID"/>
    <property type="match status" value="1"/>
</dbReference>
<dbReference type="AlphaFoldDB" id="A0A507BZR6"/>
<feature type="region of interest" description="Disordered" evidence="5">
    <location>
        <begin position="791"/>
        <end position="852"/>
    </location>
</feature>
<dbReference type="STRING" id="1806994.A0A507BZR6"/>
<dbReference type="PANTHER" id="PTHR13900:SF0">
    <property type="entry name" value="TRANSCRIPTION INITIATION FACTOR TFIID SUBUNIT 1"/>
    <property type="match status" value="1"/>
</dbReference>
<accession>A0A507BZR6</accession>
<feature type="compositionally biased region" description="Basic and acidic residues" evidence="5">
    <location>
        <begin position="800"/>
        <end position="810"/>
    </location>
</feature>
<organism evidence="7 8">
    <name type="scientific">Synchytrium microbalum</name>
    <dbReference type="NCBI Taxonomy" id="1806994"/>
    <lineage>
        <taxon>Eukaryota</taxon>
        <taxon>Fungi</taxon>
        <taxon>Fungi incertae sedis</taxon>
        <taxon>Chytridiomycota</taxon>
        <taxon>Chytridiomycota incertae sedis</taxon>
        <taxon>Chytridiomycetes</taxon>
        <taxon>Synchytriales</taxon>
        <taxon>Synchytriaceae</taxon>
        <taxon>Synchytrium</taxon>
    </lineage>
</organism>
<evidence type="ECO:0000313" key="7">
    <source>
        <dbReference type="EMBL" id="TPX34297.1"/>
    </source>
</evidence>
<reference evidence="7 8" key="1">
    <citation type="journal article" date="2019" name="Sci. Rep.">
        <title>Comparative genomics of chytrid fungi reveal insights into the obligate biotrophic and pathogenic lifestyle of Synchytrium endobioticum.</title>
        <authorList>
            <person name="van de Vossenberg B.T.L.H."/>
            <person name="Warris S."/>
            <person name="Nguyen H.D.T."/>
            <person name="van Gent-Pelzer M.P.E."/>
            <person name="Joly D.L."/>
            <person name="van de Geest H.C."/>
            <person name="Bonants P.J.M."/>
            <person name="Smith D.S."/>
            <person name="Levesque C.A."/>
            <person name="van der Lee T.A.J."/>
        </authorList>
    </citation>
    <scope>NUCLEOTIDE SEQUENCE [LARGE SCALE GENOMIC DNA]</scope>
    <source>
        <strain evidence="7 8">JEL517</strain>
    </source>
</reference>
<dbReference type="OrthoDB" id="5752at2759"/>
<protein>
    <recommendedName>
        <fullName evidence="6">Bromo domain-containing protein</fullName>
    </recommendedName>
</protein>
<dbReference type="RefSeq" id="XP_031025061.1">
    <property type="nucleotide sequence ID" value="XM_031168866.1"/>
</dbReference>
<keyword evidence="3" id="KW-0539">Nucleus</keyword>
<dbReference type="Pfam" id="PF00439">
    <property type="entry name" value="Bromodomain"/>
    <property type="match status" value="1"/>
</dbReference>
<evidence type="ECO:0000256" key="1">
    <source>
        <dbReference type="ARBA" id="ARBA00004123"/>
    </source>
</evidence>
<dbReference type="SUPFAM" id="SSF47370">
    <property type="entry name" value="Bromodomain"/>
    <property type="match status" value="1"/>
</dbReference>
<feature type="region of interest" description="Disordered" evidence="5">
    <location>
        <begin position="50"/>
        <end position="79"/>
    </location>
</feature>
<feature type="region of interest" description="Disordered" evidence="5">
    <location>
        <begin position="930"/>
        <end position="974"/>
    </location>
</feature>
<dbReference type="Gene3D" id="1.20.920.10">
    <property type="entry name" value="Bromodomain-like"/>
    <property type="match status" value="1"/>
</dbReference>
<evidence type="ECO:0000256" key="3">
    <source>
        <dbReference type="ARBA" id="ARBA00023242"/>
    </source>
</evidence>
<evidence type="ECO:0000256" key="4">
    <source>
        <dbReference type="PROSITE-ProRule" id="PRU00035"/>
    </source>
</evidence>
<dbReference type="GO" id="GO:0016251">
    <property type="term" value="F:RNA polymerase II general transcription initiation factor activity"/>
    <property type="evidence" value="ECO:0007669"/>
    <property type="project" value="InterPro"/>
</dbReference>
<evidence type="ECO:0000256" key="2">
    <source>
        <dbReference type="ARBA" id="ARBA00023117"/>
    </source>
</evidence>
<comment type="subcellular location">
    <subcellularLocation>
        <location evidence="1">Nucleus</location>
    </subcellularLocation>
</comment>
<sequence length="1085" mass="122637">MSSNVGLSVIFENTADLPRELTDSLRDEQSGAYLQGFLGADRLFAGENQTSTSAAPGTVLPRPGNAETELIDDPTDARPPRQSYLPYTTPLSQPLFPMPVPMVQQQISGQVNGYAPPHIQQSHENVRFSEAFGTRYVLKSKEKRPVRRVRMDNQFRIDNDEREALSLPFHGQVPEEDDDEVIPDMNRDPSSEESSMLVTKAQPVDDFELVELDEWDLALSELEDGKQVEFSVNPQVANRFFRNTSLHDINWEDSIIWDENVAQERLVKLRRADRITNSNTAVTQELRTSVRAVHTDAGITRVDKFNISNDHEYSSYDVKQGTIRQIVGPAVLQHSVPAIRLQYPYFKTARTVKELRHFHRPAFNVSVTEPITFSRVKNRAKKNKKKDAVVPQSSTELTLKDGSDYILLEYTEEYPPIMMNTGMGALIQNYYRKIDERDTTVPDLPIGEPKLLEPTDTSPFESFGQVEQGQTIQTLYTELLRAPVFPHTPHATDFLLIRTSTFGKDDYKSPKYYIRELPTTFVVGQTFAQVDVPKPRGRKMLNMVKYHMQLWMYRQSIKNRVTGEPNKTSALLRAFPGTAEAQLRQRFKGFAKFSRKAATDGVYELDESLPKDEIPEDYFRQLSPNHVCLVESARAWVQWLNDCGVSMSRKKDNDKDDDDDDDDDDKEEGATTDLQLQIAPWALTKTFRLAAQNKARVKLHGAGDPTGRGEGFSFIRTSAKEVFLRPGESLSDAQGRGVSKARPNAKYSVATEQTIYQDFIKTVWQNQIRTLSSAIEPELDDVNMQTATQYNAATTSARKQWQDEETERRRQMGGYSGASSPPGPTSPTFMGGAYGSGGPMSPAGSQDGSRGFTKGKTLFIKRRIRDNYGATSWQSEVVQDPQVIALYMKYRGQIPAEASPADQRAALRQIMDDLQTTGEVDHDGVPLQTATTLRSSFSEAGTSTGGKRRRNTVDDDGPSLAPRRSYGQRRSNPTINFHNKLEDIIKAMLSHPRAFDFLQVPRIPGYNNRIPNPMTLEMMRDKITHLQYRSVNEVIRDFEQIAINSSIFNGECPLTQSARKIKDEGIKMLQRERPYLISLEAEMNE</sequence>
<dbReference type="GO" id="GO:0004402">
    <property type="term" value="F:histone acetyltransferase activity"/>
    <property type="evidence" value="ECO:0007669"/>
    <property type="project" value="InterPro"/>
</dbReference>
<feature type="compositionally biased region" description="Acidic residues" evidence="5">
    <location>
        <begin position="655"/>
        <end position="667"/>
    </location>
</feature>
<gene>
    <name evidence="7" type="ORF">SmJEL517_g02938</name>
</gene>
<dbReference type="GeneID" id="42004163"/>
<evidence type="ECO:0000259" key="6">
    <source>
        <dbReference type="PROSITE" id="PS50014"/>
    </source>
</evidence>
<dbReference type="GO" id="GO:0051123">
    <property type="term" value="P:RNA polymerase II preinitiation complex assembly"/>
    <property type="evidence" value="ECO:0007669"/>
    <property type="project" value="TreeGrafter"/>
</dbReference>
<dbReference type="InterPro" id="IPR001487">
    <property type="entry name" value="Bromodomain"/>
</dbReference>
<dbReference type="EMBL" id="QEAO01000014">
    <property type="protein sequence ID" value="TPX34297.1"/>
    <property type="molecule type" value="Genomic_DNA"/>
</dbReference>
<dbReference type="GO" id="GO:0017025">
    <property type="term" value="F:TBP-class protein binding"/>
    <property type="evidence" value="ECO:0007669"/>
    <property type="project" value="InterPro"/>
</dbReference>
<dbReference type="GO" id="GO:0005669">
    <property type="term" value="C:transcription factor TFIID complex"/>
    <property type="evidence" value="ECO:0007669"/>
    <property type="project" value="InterPro"/>
</dbReference>
<feature type="compositionally biased region" description="Polar residues" evidence="5">
    <location>
        <begin position="930"/>
        <end position="942"/>
    </location>
</feature>